<dbReference type="InterPro" id="IPR012334">
    <property type="entry name" value="Pectin_lyas_fold"/>
</dbReference>
<proteinExistence type="predicted"/>
<dbReference type="Pfam" id="PF01696">
    <property type="entry name" value="Adeno_E1B_55K"/>
    <property type="match status" value="1"/>
</dbReference>
<dbReference type="InterPro" id="IPR006311">
    <property type="entry name" value="TAT_signal"/>
</dbReference>
<dbReference type="SUPFAM" id="SSF51126">
    <property type="entry name" value="Pectin lyase-like"/>
    <property type="match status" value="1"/>
</dbReference>
<dbReference type="Proteomes" id="UP000237061">
    <property type="component" value="Unassembled WGS sequence"/>
</dbReference>
<sequence length="375" mass="39207">MIDCYRRSHMARQTSSTSSSLGRRRLLAGAGVAGLGALAGVALSPAAQAATGETALPVLSPGDDWAAVLATTPQVQLVAGAAYTLTATVNLPNNTLIEGNGAIITVAAENMAAFTATSKVGITIRGLTLQGRTQDPLNQPANFAHTAIKLTRCTSFRITDCDFNFWLGAGVVVTGSTADDYFAYRGHIQGNNFVRCYFGVSFTDRAEYCSLSENIFTANRLAIWNSSGNLTVSSNVVVNCYGAYYAYAKTSPYGAQTSDNWNHGAVSGNTFNHSNGSGGPRWTSNAAFPIGGTGTDPGADVVVDGLLPPTFTGNTLWYTNIKANNHGANQWLLTGCALSNLSITATGTNPIKILGFQSNGANNAPVLSGNVQHVF</sequence>
<reference evidence="1 2" key="1">
    <citation type="submission" date="2018-01" db="EMBL/GenBank/DDBJ databases">
        <title>Arthrobacter sp. nov., from glaciers in China.</title>
        <authorList>
            <person name="Liu Q."/>
            <person name="Xin Y.-H."/>
        </authorList>
    </citation>
    <scope>NUCLEOTIDE SEQUENCE [LARGE SCALE GENOMIC DNA]</scope>
    <source>
        <strain evidence="1 2">HLT2-12-2</strain>
    </source>
</reference>
<evidence type="ECO:0008006" key="3">
    <source>
        <dbReference type="Google" id="ProtNLM"/>
    </source>
</evidence>
<dbReference type="EMBL" id="PPXC01000004">
    <property type="protein sequence ID" value="POH74262.1"/>
    <property type="molecule type" value="Genomic_DNA"/>
</dbReference>
<protein>
    <recommendedName>
        <fullName evidence="3">Right handed beta helix domain-containing protein</fullName>
    </recommendedName>
</protein>
<comment type="caution">
    <text evidence="1">The sequence shown here is derived from an EMBL/GenBank/DDBJ whole genome shotgun (WGS) entry which is preliminary data.</text>
</comment>
<evidence type="ECO:0000313" key="2">
    <source>
        <dbReference type="Proteomes" id="UP000237061"/>
    </source>
</evidence>
<keyword evidence="2" id="KW-1185">Reference proteome</keyword>
<dbReference type="InterPro" id="IPR002612">
    <property type="entry name" value="Adeno_E1B_55kDa"/>
</dbReference>
<dbReference type="AlphaFoldDB" id="A0A2S3ZZB7"/>
<gene>
    <name evidence="1" type="ORF">CVS27_06780</name>
</gene>
<organism evidence="1 2">
    <name type="scientific">Arthrobacter glacialis</name>
    <dbReference type="NCBI Taxonomy" id="1664"/>
    <lineage>
        <taxon>Bacteria</taxon>
        <taxon>Bacillati</taxon>
        <taxon>Actinomycetota</taxon>
        <taxon>Actinomycetes</taxon>
        <taxon>Micrococcales</taxon>
        <taxon>Micrococcaceae</taxon>
        <taxon>Arthrobacter</taxon>
    </lineage>
</organism>
<dbReference type="PROSITE" id="PS51318">
    <property type="entry name" value="TAT"/>
    <property type="match status" value="1"/>
</dbReference>
<dbReference type="Gene3D" id="2.160.20.10">
    <property type="entry name" value="Single-stranded right-handed beta-helix, Pectin lyase-like"/>
    <property type="match status" value="1"/>
</dbReference>
<dbReference type="InterPro" id="IPR011050">
    <property type="entry name" value="Pectin_lyase_fold/virulence"/>
</dbReference>
<evidence type="ECO:0000313" key="1">
    <source>
        <dbReference type="EMBL" id="POH74262.1"/>
    </source>
</evidence>
<accession>A0A2S3ZZB7</accession>
<name>A0A2S3ZZB7_ARTGL</name>